<organism evidence="1 2">
    <name type="scientific">Sclerotinia nivalis</name>
    <dbReference type="NCBI Taxonomy" id="352851"/>
    <lineage>
        <taxon>Eukaryota</taxon>
        <taxon>Fungi</taxon>
        <taxon>Dikarya</taxon>
        <taxon>Ascomycota</taxon>
        <taxon>Pezizomycotina</taxon>
        <taxon>Leotiomycetes</taxon>
        <taxon>Helotiales</taxon>
        <taxon>Sclerotiniaceae</taxon>
        <taxon>Sclerotinia</taxon>
    </lineage>
</organism>
<gene>
    <name evidence="1" type="ORF">OCU04_009933</name>
</gene>
<keyword evidence="2" id="KW-1185">Reference proteome</keyword>
<proteinExistence type="predicted"/>
<reference evidence="1" key="1">
    <citation type="submission" date="2022-11" db="EMBL/GenBank/DDBJ databases">
        <title>Genome Resource of Sclerotinia nivalis Strain SnTB1, a Plant Pathogen Isolated from American Ginseng.</title>
        <authorList>
            <person name="Fan S."/>
        </authorList>
    </citation>
    <scope>NUCLEOTIDE SEQUENCE</scope>
    <source>
        <strain evidence="1">SnTB1</strain>
    </source>
</reference>
<sequence>MSHLWDLYQAYIMNPLDRPDIASDVTLRCRAGIGGGHMMESCLAHRPLRQIRGRGKFLEHKVKLLKNGQTTGIFVLPSTLKVFLWMCRYCWNAATIASLENHLTPTGMS</sequence>
<name>A0A9X0ADN8_9HELO</name>
<evidence type="ECO:0000313" key="2">
    <source>
        <dbReference type="Proteomes" id="UP001152300"/>
    </source>
</evidence>
<evidence type="ECO:0000313" key="1">
    <source>
        <dbReference type="EMBL" id="KAJ8060850.1"/>
    </source>
</evidence>
<dbReference type="AlphaFoldDB" id="A0A9X0ADN8"/>
<accession>A0A9X0ADN8</accession>
<comment type="caution">
    <text evidence="1">The sequence shown here is derived from an EMBL/GenBank/DDBJ whole genome shotgun (WGS) entry which is preliminary data.</text>
</comment>
<protein>
    <submittedName>
        <fullName evidence="1">Uncharacterized protein</fullName>
    </submittedName>
</protein>
<dbReference type="EMBL" id="JAPEIS010000012">
    <property type="protein sequence ID" value="KAJ8060850.1"/>
    <property type="molecule type" value="Genomic_DNA"/>
</dbReference>
<dbReference type="Proteomes" id="UP001152300">
    <property type="component" value="Unassembled WGS sequence"/>
</dbReference>